<evidence type="ECO:0000256" key="2">
    <source>
        <dbReference type="ARBA" id="ARBA00049106"/>
    </source>
</evidence>
<comment type="caution">
    <text evidence="3">The sequence shown here is derived from an EMBL/GenBank/DDBJ whole genome shotgun (WGS) entry which is preliminary data.</text>
</comment>
<proteinExistence type="inferred from homology"/>
<gene>
    <name evidence="3" type="ORF">FHR80_000643</name>
</gene>
<reference evidence="3 4" key="1">
    <citation type="submission" date="2020-08" db="EMBL/GenBank/DDBJ databases">
        <title>The Agave Microbiome: Exploring the role of microbial communities in plant adaptations to desert environments.</title>
        <authorList>
            <person name="Partida-Martinez L.P."/>
        </authorList>
    </citation>
    <scope>NUCLEOTIDE SEQUENCE [LARGE SCALE GENOMIC DNA]</scope>
    <source>
        <strain evidence="3 4">RAS26</strain>
    </source>
</reference>
<comment type="similarity">
    <text evidence="1">Belongs to the F420H(2)-dependent quinone reductase family.</text>
</comment>
<evidence type="ECO:0000256" key="1">
    <source>
        <dbReference type="ARBA" id="ARBA00008710"/>
    </source>
</evidence>
<dbReference type="PANTHER" id="PTHR39428">
    <property type="entry name" value="F420H(2)-DEPENDENT QUINONE REDUCTASE RV1261C"/>
    <property type="match status" value="1"/>
</dbReference>
<dbReference type="GO" id="GO:0070967">
    <property type="term" value="F:coenzyme F420 binding"/>
    <property type="evidence" value="ECO:0007669"/>
    <property type="project" value="TreeGrafter"/>
</dbReference>
<dbReference type="NCBIfam" id="TIGR00026">
    <property type="entry name" value="hi_GC_TIGR00026"/>
    <property type="match status" value="1"/>
</dbReference>
<reference evidence="3 4" key="2">
    <citation type="submission" date="2020-08" db="EMBL/GenBank/DDBJ databases">
        <authorList>
            <person name="Partida-Martinez L."/>
            <person name="Huntemann M."/>
            <person name="Clum A."/>
            <person name="Wang J."/>
            <person name="Palaniappan K."/>
            <person name="Ritter S."/>
            <person name="Chen I.-M."/>
            <person name="Stamatis D."/>
            <person name="Reddy T."/>
            <person name="O'Malley R."/>
            <person name="Daum C."/>
            <person name="Shapiro N."/>
            <person name="Ivanova N."/>
            <person name="Kyrpides N."/>
            <person name="Woyke T."/>
        </authorList>
    </citation>
    <scope>NUCLEOTIDE SEQUENCE [LARGE SCALE GENOMIC DNA]</scope>
    <source>
        <strain evidence="3 4">RAS26</strain>
    </source>
</reference>
<comment type="catalytic activity">
    <reaction evidence="2">
        <text>oxidized coenzyme F420-(gamma-L-Glu)(n) + a quinol + H(+) = reduced coenzyme F420-(gamma-L-Glu)(n) + a quinone</text>
        <dbReference type="Rhea" id="RHEA:39663"/>
        <dbReference type="Rhea" id="RHEA-COMP:12939"/>
        <dbReference type="Rhea" id="RHEA-COMP:14378"/>
        <dbReference type="ChEBI" id="CHEBI:15378"/>
        <dbReference type="ChEBI" id="CHEBI:24646"/>
        <dbReference type="ChEBI" id="CHEBI:132124"/>
        <dbReference type="ChEBI" id="CHEBI:133980"/>
        <dbReference type="ChEBI" id="CHEBI:139511"/>
    </reaction>
</comment>
<organism evidence="3 4">
    <name type="scientific">Cellulomonas cellasea</name>
    <dbReference type="NCBI Taxonomy" id="43670"/>
    <lineage>
        <taxon>Bacteria</taxon>
        <taxon>Bacillati</taxon>
        <taxon>Actinomycetota</taxon>
        <taxon>Actinomycetes</taxon>
        <taxon>Micrococcales</taxon>
        <taxon>Cellulomonadaceae</taxon>
        <taxon>Cellulomonas</taxon>
    </lineage>
</organism>
<protein>
    <submittedName>
        <fullName evidence="3">Deazaflavin-dependent oxidoreductase (Nitroreductase family)</fullName>
    </submittedName>
</protein>
<dbReference type="SUPFAM" id="SSF50475">
    <property type="entry name" value="FMN-binding split barrel"/>
    <property type="match status" value="1"/>
</dbReference>
<dbReference type="InterPro" id="IPR004378">
    <property type="entry name" value="F420H2_quin_Rdtase"/>
</dbReference>
<accession>A0A7W4UCR7</accession>
<sequence length="134" mass="14891">MDVRETNRRVIAQFRAGGEVEGMHRDRLLLLTTTGARSGRPHTAPMMFHREGERLLVVASAMGAPTHPHWYTNLVARPEVHVELGDEAFDAVATTLTGPERDHVWSRLVALYPFFADHAAATSRAIPVVELTRA</sequence>
<dbReference type="GO" id="GO:0016491">
    <property type="term" value="F:oxidoreductase activity"/>
    <property type="evidence" value="ECO:0007669"/>
    <property type="project" value="InterPro"/>
</dbReference>
<dbReference type="InterPro" id="IPR012349">
    <property type="entry name" value="Split_barrel_FMN-bd"/>
</dbReference>
<dbReference type="AlphaFoldDB" id="A0A7W4UCR7"/>
<evidence type="ECO:0000313" key="4">
    <source>
        <dbReference type="Proteomes" id="UP000518206"/>
    </source>
</evidence>
<name>A0A7W4UCR7_9CELL</name>
<dbReference type="Proteomes" id="UP000518206">
    <property type="component" value="Unassembled WGS sequence"/>
</dbReference>
<dbReference type="EMBL" id="JACHVX010000001">
    <property type="protein sequence ID" value="MBB2921749.1"/>
    <property type="molecule type" value="Genomic_DNA"/>
</dbReference>
<dbReference type="PANTHER" id="PTHR39428:SF1">
    <property type="entry name" value="F420H(2)-DEPENDENT QUINONE REDUCTASE RV1261C"/>
    <property type="match status" value="1"/>
</dbReference>
<dbReference type="GO" id="GO:0005886">
    <property type="term" value="C:plasma membrane"/>
    <property type="evidence" value="ECO:0007669"/>
    <property type="project" value="TreeGrafter"/>
</dbReference>
<dbReference type="Pfam" id="PF04075">
    <property type="entry name" value="F420H2_quin_red"/>
    <property type="match status" value="1"/>
</dbReference>
<dbReference type="Gene3D" id="2.30.110.10">
    <property type="entry name" value="Electron Transport, Fmn-binding Protein, Chain A"/>
    <property type="match status" value="1"/>
</dbReference>
<evidence type="ECO:0000313" key="3">
    <source>
        <dbReference type="EMBL" id="MBB2921749.1"/>
    </source>
</evidence>
<dbReference type="RefSeq" id="WP_183294713.1">
    <property type="nucleotide sequence ID" value="NZ_JACHVX010000001.1"/>
</dbReference>